<dbReference type="PANTHER" id="PTHR45947:SF3">
    <property type="entry name" value="SULFOQUINOVOSYL TRANSFERASE SQD2"/>
    <property type="match status" value="1"/>
</dbReference>
<dbReference type="SUPFAM" id="SSF53756">
    <property type="entry name" value="UDP-Glycosyltransferase/glycogen phosphorylase"/>
    <property type="match status" value="1"/>
</dbReference>
<evidence type="ECO:0008006" key="2">
    <source>
        <dbReference type="Google" id="ProtNLM"/>
    </source>
</evidence>
<dbReference type="AlphaFoldDB" id="X0X1A4"/>
<evidence type="ECO:0000313" key="1">
    <source>
        <dbReference type="EMBL" id="GAG30428.1"/>
    </source>
</evidence>
<name>X0X1A4_9ZZZZ</name>
<dbReference type="Pfam" id="PF13692">
    <property type="entry name" value="Glyco_trans_1_4"/>
    <property type="match status" value="1"/>
</dbReference>
<dbReference type="PANTHER" id="PTHR45947">
    <property type="entry name" value="SULFOQUINOVOSYL TRANSFERASE SQD2"/>
    <property type="match status" value="1"/>
</dbReference>
<comment type="caution">
    <text evidence="1">The sequence shown here is derived from an EMBL/GenBank/DDBJ whole genome shotgun (WGS) entry which is preliminary data.</text>
</comment>
<protein>
    <recommendedName>
        <fullName evidence="2">Glycosyl transferase family 1 domain-containing protein</fullName>
    </recommendedName>
</protein>
<accession>X0X1A4</accession>
<sequence length="246" mass="28360">FAISSPKAYKVRPTEQKLIEQSDLVFVTAQKLFDYCSQYNNKIYSFPFGVNLENYERARSTEPTTVPEDIKDIESPIIGYIGGIHRWIDQDLIKIAAETHPNYSFVFVGPLQTDVSKLSQLKNVRFLGHKEHKELPYYLNQFTAAIIPYLLTEYTKNVYPTKLNEYLAMGKPVVSTDLAEIRAFNTKYGDIVSIGKDPIEFAKCLESIIKKESDEQTVERRIQVASDNTWKNKIEQMSELIEEEIE</sequence>
<dbReference type="InterPro" id="IPR050194">
    <property type="entry name" value="Glycosyltransferase_grp1"/>
</dbReference>
<organism evidence="1">
    <name type="scientific">marine sediment metagenome</name>
    <dbReference type="NCBI Taxonomy" id="412755"/>
    <lineage>
        <taxon>unclassified sequences</taxon>
        <taxon>metagenomes</taxon>
        <taxon>ecological metagenomes</taxon>
    </lineage>
</organism>
<dbReference type="EMBL" id="BARS01046548">
    <property type="protein sequence ID" value="GAG30428.1"/>
    <property type="molecule type" value="Genomic_DNA"/>
</dbReference>
<reference evidence="1" key="1">
    <citation type="journal article" date="2014" name="Front. Microbiol.">
        <title>High frequency of phylogenetically diverse reductive dehalogenase-homologous genes in deep subseafloor sedimentary metagenomes.</title>
        <authorList>
            <person name="Kawai M."/>
            <person name="Futagami T."/>
            <person name="Toyoda A."/>
            <person name="Takaki Y."/>
            <person name="Nishi S."/>
            <person name="Hori S."/>
            <person name="Arai W."/>
            <person name="Tsubouchi T."/>
            <person name="Morono Y."/>
            <person name="Uchiyama I."/>
            <person name="Ito T."/>
            <person name="Fujiyama A."/>
            <person name="Inagaki F."/>
            <person name="Takami H."/>
        </authorList>
    </citation>
    <scope>NUCLEOTIDE SEQUENCE</scope>
    <source>
        <strain evidence="1">Expedition CK06-06</strain>
    </source>
</reference>
<proteinExistence type="predicted"/>
<gene>
    <name evidence="1" type="ORF">S01H1_70050</name>
</gene>
<feature type="non-terminal residue" evidence="1">
    <location>
        <position position="246"/>
    </location>
</feature>
<dbReference type="Gene3D" id="3.40.50.2000">
    <property type="entry name" value="Glycogen Phosphorylase B"/>
    <property type="match status" value="1"/>
</dbReference>
<feature type="non-terminal residue" evidence="1">
    <location>
        <position position="1"/>
    </location>
</feature>
<dbReference type="GO" id="GO:0016757">
    <property type="term" value="F:glycosyltransferase activity"/>
    <property type="evidence" value="ECO:0007669"/>
    <property type="project" value="TreeGrafter"/>
</dbReference>